<evidence type="ECO:0000256" key="5">
    <source>
        <dbReference type="ARBA" id="ARBA00022723"/>
    </source>
</evidence>
<dbReference type="PROSITE" id="PS50937">
    <property type="entry name" value="HTH_MERR_2"/>
    <property type="match status" value="1"/>
</dbReference>
<dbReference type="AlphaFoldDB" id="A0A1A7NQP0"/>
<gene>
    <name evidence="14" type="ORF">QV01_06125</name>
    <name evidence="15" type="ORF">QV07_05920</name>
</gene>
<keyword evidence="5" id="KW-0479">Metal-binding</keyword>
<dbReference type="Proteomes" id="UP000243168">
    <property type="component" value="Unassembled WGS sequence"/>
</dbReference>
<dbReference type="Pfam" id="PF09278">
    <property type="entry name" value="MerR-DNA-bind"/>
    <property type="match status" value="1"/>
</dbReference>
<dbReference type="InterPro" id="IPR015358">
    <property type="entry name" value="Tscrpt_reg_MerR_DNA-bd"/>
</dbReference>
<keyword evidence="17" id="KW-1185">Reference proteome</keyword>
<evidence type="ECO:0000256" key="3">
    <source>
        <dbReference type="ARBA" id="ARBA00017250"/>
    </source>
</evidence>
<dbReference type="GO" id="GO:0003677">
    <property type="term" value="F:DNA binding"/>
    <property type="evidence" value="ECO:0007669"/>
    <property type="project" value="UniProtKB-KW"/>
</dbReference>
<dbReference type="SMART" id="SM00422">
    <property type="entry name" value="HTH_MERR"/>
    <property type="match status" value="1"/>
</dbReference>
<dbReference type="InterPro" id="IPR000551">
    <property type="entry name" value="MerR-type_HTH_dom"/>
</dbReference>
<dbReference type="RefSeq" id="WP_065234584.1">
    <property type="nucleotide sequence ID" value="NZ_JTJM01000026.1"/>
</dbReference>
<evidence type="ECO:0000259" key="13">
    <source>
        <dbReference type="PROSITE" id="PS50937"/>
    </source>
</evidence>
<evidence type="ECO:0000256" key="11">
    <source>
        <dbReference type="ARBA" id="ARBA00031472"/>
    </source>
</evidence>
<dbReference type="GO" id="GO:0005507">
    <property type="term" value="F:copper ion binding"/>
    <property type="evidence" value="ECO:0007669"/>
    <property type="project" value="InterPro"/>
</dbReference>
<comment type="caution">
    <text evidence="14">The sequence shown here is derived from an EMBL/GenBank/DDBJ whole genome shotgun (WGS) entry which is preliminary data.</text>
</comment>
<evidence type="ECO:0000313" key="17">
    <source>
        <dbReference type="Proteomes" id="UP000243558"/>
    </source>
</evidence>
<dbReference type="OrthoDB" id="9808480at2"/>
<keyword evidence="6" id="KW-0186">Copper</keyword>
<dbReference type="PRINTS" id="PR00040">
    <property type="entry name" value="HTHMERR"/>
</dbReference>
<dbReference type="Gene3D" id="1.10.1660.10">
    <property type="match status" value="1"/>
</dbReference>
<dbReference type="InterPro" id="IPR011789">
    <property type="entry name" value="CueR"/>
</dbReference>
<dbReference type="PATRIC" id="fig|505345.7.peg.1212"/>
<dbReference type="PANTHER" id="PTHR30204:SF16">
    <property type="entry name" value="HTH-TYPE TRANSCRIPTIONAL REGULATOR CUER"/>
    <property type="match status" value="1"/>
</dbReference>
<dbReference type="NCBIfam" id="TIGR02044">
    <property type="entry name" value="CueR"/>
    <property type="match status" value="1"/>
</dbReference>
<dbReference type="GO" id="GO:0045893">
    <property type="term" value="P:positive regulation of DNA-templated transcription"/>
    <property type="evidence" value="ECO:0007669"/>
    <property type="project" value="InterPro"/>
</dbReference>
<protein>
    <recommendedName>
        <fullName evidence="3">HTH-type transcriptional regulator CueR</fullName>
    </recommendedName>
    <alternativeName>
        <fullName evidence="12">Copper efflux regulator</fullName>
    </alternativeName>
    <alternativeName>
        <fullName evidence="11">Copper export regulator</fullName>
    </alternativeName>
</protein>
<sequence length="141" mass="15983">MYINEVAKLTNLTTKAIRFYEEKGLISAPSRSANGYRQYGVQHIEALNLIREAREIGFSLPECEQLLSLYHNPHRRSADVKAQTLAKISEIDQQITRLQQMREKLMALAEQCPGDDSEDCPIINSLSGQSCCHHKSSLHNK</sequence>
<dbReference type="EMBL" id="JTJS01000058">
    <property type="protein sequence ID" value="OBX08379.1"/>
    <property type="molecule type" value="Genomic_DNA"/>
</dbReference>
<evidence type="ECO:0000256" key="9">
    <source>
        <dbReference type="ARBA" id="ARBA00023159"/>
    </source>
</evidence>
<evidence type="ECO:0000256" key="2">
    <source>
        <dbReference type="ARBA" id="ARBA00011738"/>
    </source>
</evidence>
<organism evidence="14 17">
    <name type="scientific">Gallibacterium genomosp. 3</name>
    <dbReference type="NCBI Taxonomy" id="505345"/>
    <lineage>
        <taxon>Bacteria</taxon>
        <taxon>Pseudomonadati</taxon>
        <taxon>Pseudomonadota</taxon>
        <taxon>Gammaproteobacteria</taxon>
        <taxon>Pasteurellales</taxon>
        <taxon>Pasteurellaceae</taxon>
        <taxon>Gallibacterium</taxon>
    </lineage>
</organism>
<feature type="domain" description="HTH merR-type" evidence="13">
    <location>
        <begin position="1"/>
        <end position="69"/>
    </location>
</feature>
<dbReference type="EMBL" id="JTJM01000026">
    <property type="protein sequence ID" value="OBW91948.1"/>
    <property type="molecule type" value="Genomic_DNA"/>
</dbReference>
<comment type="subcellular location">
    <subcellularLocation>
        <location evidence="1">Cytoplasm</location>
    </subcellularLocation>
</comment>
<evidence type="ECO:0000256" key="10">
    <source>
        <dbReference type="ARBA" id="ARBA00023163"/>
    </source>
</evidence>
<name>A0A1A7NQP0_9PAST</name>
<dbReference type="GO" id="GO:0005737">
    <property type="term" value="C:cytoplasm"/>
    <property type="evidence" value="ECO:0007669"/>
    <property type="project" value="UniProtKB-SubCell"/>
</dbReference>
<dbReference type="Proteomes" id="UP000243558">
    <property type="component" value="Unassembled WGS sequence"/>
</dbReference>
<evidence type="ECO:0000256" key="4">
    <source>
        <dbReference type="ARBA" id="ARBA00022490"/>
    </source>
</evidence>
<keyword evidence="8" id="KW-0238">DNA-binding</keyword>
<dbReference type="GO" id="GO:0003700">
    <property type="term" value="F:DNA-binding transcription factor activity"/>
    <property type="evidence" value="ECO:0007669"/>
    <property type="project" value="InterPro"/>
</dbReference>
<evidence type="ECO:0000313" key="14">
    <source>
        <dbReference type="EMBL" id="OBW91948.1"/>
    </source>
</evidence>
<keyword evidence="10" id="KW-0804">Transcription</keyword>
<dbReference type="InterPro" id="IPR047057">
    <property type="entry name" value="MerR_fam"/>
</dbReference>
<reference evidence="16 17" key="1">
    <citation type="submission" date="2014-11" db="EMBL/GenBank/DDBJ databases">
        <title>Pan-genome of Gallibacterium spp.</title>
        <authorList>
            <person name="Kudirkiene E."/>
            <person name="Bojesen A.M."/>
        </authorList>
    </citation>
    <scope>NUCLEOTIDE SEQUENCE [LARGE SCALE GENOMIC DNA]</scope>
    <source>
        <strain evidence="14 17">F151</strain>
        <strain evidence="15 16">F298</strain>
    </source>
</reference>
<dbReference type="InterPro" id="IPR009061">
    <property type="entry name" value="DNA-bd_dom_put_sf"/>
</dbReference>
<evidence type="ECO:0000313" key="16">
    <source>
        <dbReference type="Proteomes" id="UP000243168"/>
    </source>
</evidence>
<accession>A0A1A7NQP0</accession>
<keyword evidence="4" id="KW-0963">Cytoplasm</keyword>
<evidence type="ECO:0000256" key="8">
    <source>
        <dbReference type="ARBA" id="ARBA00023125"/>
    </source>
</evidence>
<evidence type="ECO:0000313" key="15">
    <source>
        <dbReference type="EMBL" id="OBX08379.1"/>
    </source>
</evidence>
<proteinExistence type="predicted"/>
<evidence type="ECO:0000256" key="6">
    <source>
        <dbReference type="ARBA" id="ARBA00023008"/>
    </source>
</evidence>
<dbReference type="CDD" id="cd01108">
    <property type="entry name" value="HTH_CueR"/>
    <property type="match status" value="1"/>
</dbReference>
<dbReference type="Pfam" id="PF00376">
    <property type="entry name" value="MerR"/>
    <property type="match status" value="1"/>
</dbReference>
<evidence type="ECO:0000256" key="12">
    <source>
        <dbReference type="ARBA" id="ARBA00032335"/>
    </source>
</evidence>
<evidence type="ECO:0000256" key="7">
    <source>
        <dbReference type="ARBA" id="ARBA00023015"/>
    </source>
</evidence>
<comment type="subunit">
    <text evidence="2">Homodimer.</text>
</comment>
<evidence type="ECO:0000256" key="1">
    <source>
        <dbReference type="ARBA" id="ARBA00004496"/>
    </source>
</evidence>
<dbReference type="PANTHER" id="PTHR30204">
    <property type="entry name" value="REDOX-CYCLING DRUG-SENSING TRANSCRIPTIONAL ACTIVATOR SOXR"/>
    <property type="match status" value="1"/>
</dbReference>
<keyword evidence="7" id="KW-0805">Transcription regulation</keyword>
<keyword evidence="9" id="KW-0010">Activator</keyword>
<dbReference type="SUPFAM" id="SSF46955">
    <property type="entry name" value="Putative DNA-binding domain"/>
    <property type="match status" value="1"/>
</dbReference>